<proteinExistence type="predicted"/>
<name>A0A2N3VA31_9NOCA</name>
<organism evidence="2 3">
    <name type="scientific">Nocardia fluminea</name>
    <dbReference type="NCBI Taxonomy" id="134984"/>
    <lineage>
        <taxon>Bacteria</taxon>
        <taxon>Bacillati</taxon>
        <taxon>Actinomycetota</taxon>
        <taxon>Actinomycetes</taxon>
        <taxon>Mycobacteriales</taxon>
        <taxon>Nocardiaceae</taxon>
        <taxon>Nocardia</taxon>
    </lineage>
</organism>
<dbReference type="AlphaFoldDB" id="A0A2N3VA31"/>
<dbReference type="Pfam" id="PF13560">
    <property type="entry name" value="HTH_31"/>
    <property type="match status" value="1"/>
</dbReference>
<accession>A0A2N3VA31</accession>
<reference evidence="2 3" key="1">
    <citation type="submission" date="2017-12" db="EMBL/GenBank/DDBJ databases">
        <title>Sequencing the genomes of 1000 Actinobacteria strains.</title>
        <authorList>
            <person name="Klenk H.-P."/>
        </authorList>
    </citation>
    <scope>NUCLEOTIDE SEQUENCE [LARGE SCALE GENOMIC DNA]</scope>
    <source>
        <strain evidence="2 3">DSM 44489</strain>
    </source>
</reference>
<evidence type="ECO:0000259" key="1">
    <source>
        <dbReference type="PROSITE" id="PS50943"/>
    </source>
</evidence>
<dbReference type="SUPFAM" id="SSF47413">
    <property type="entry name" value="lambda repressor-like DNA-binding domains"/>
    <property type="match status" value="1"/>
</dbReference>
<keyword evidence="3" id="KW-1185">Reference proteome</keyword>
<dbReference type="Proteomes" id="UP000233766">
    <property type="component" value="Unassembled WGS sequence"/>
</dbReference>
<dbReference type="OrthoDB" id="4285266at2"/>
<dbReference type="Gene3D" id="1.10.260.40">
    <property type="entry name" value="lambda repressor-like DNA-binding domains"/>
    <property type="match status" value="1"/>
</dbReference>
<gene>
    <name evidence="2" type="ORF">ATK86_2853</name>
</gene>
<comment type="caution">
    <text evidence="2">The sequence shown here is derived from an EMBL/GenBank/DDBJ whole genome shotgun (WGS) entry which is preliminary data.</text>
</comment>
<dbReference type="InterPro" id="IPR001387">
    <property type="entry name" value="Cro/C1-type_HTH"/>
</dbReference>
<feature type="domain" description="HTH cro/C1-type" evidence="1">
    <location>
        <begin position="21"/>
        <end position="75"/>
    </location>
</feature>
<dbReference type="GO" id="GO:0003677">
    <property type="term" value="F:DNA binding"/>
    <property type="evidence" value="ECO:0007669"/>
    <property type="project" value="InterPro"/>
</dbReference>
<dbReference type="RefSeq" id="WP_101464914.1">
    <property type="nucleotide sequence ID" value="NZ_PJMW01000002.1"/>
</dbReference>
<evidence type="ECO:0000313" key="2">
    <source>
        <dbReference type="EMBL" id="PKV78480.1"/>
    </source>
</evidence>
<dbReference type="PROSITE" id="PS50943">
    <property type="entry name" value="HTH_CROC1"/>
    <property type="match status" value="1"/>
</dbReference>
<dbReference type="InterPro" id="IPR043917">
    <property type="entry name" value="DUF5753"/>
</dbReference>
<evidence type="ECO:0000313" key="3">
    <source>
        <dbReference type="Proteomes" id="UP000233766"/>
    </source>
</evidence>
<dbReference type="EMBL" id="PJMW01000002">
    <property type="protein sequence ID" value="PKV78480.1"/>
    <property type="molecule type" value="Genomic_DNA"/>
</dbReference>
<protein>
    <submittedName>
        <fullName evidence="2">Helix-turn-helix protein</fullName>
    </submittedName>
</protein>
<dbReference type="Pfam" id="PF19054">
    <property type="entry name" value="DUF5753"/>
    <property type="match status" value="1"/>
</dbReference>
<dbReference type="InterPro" id="IPR010982">
    <property type="entry name" value="Lambda_DNA-bd_dom_sf"/>
</dbReference>
<sequence>MASPQGVTGSTMPRRQLGRHLRDLRNRARMTTRTAAAQLEWSEAKIWRIETGQTSLRSLDVEAMCKVYGAPADLVEPLAALARETKARGWWTSYGDVIAEGFEVYIGLEEAASGLALFEDGLVPALLQTEDYATALFERTIPGLTEAELERRLRVMAARQALVTRADDPLRLDVVLAESVLTRVIGGDRVRAGQLARLRELAERDTVRIRVVPGDCGYHAGLESGRFVILDFGVDDSVDRPEPPVVYVETLAGSTYLDKPAECDRYRRAFADSAAAATGTV</sequence>